<proteinExistence type="predicted"/>
<dbReference type="EMBL" id="LGUT01002965">
    <property type="protein sequence ID" value="KOG86228.1"/>
    <property type="molecule type" value="Genomic_DNA"/>
</dbReference>
<comment type="caution">
    <text evidence="1">The sequence shown here is derived from an EMBL/GenBank/DDBJ whole genome shotgun (WGS) entry which is preliminary data.</text>
</comment>
<reference evidence="1 2" key="1">
    <citation type="submission" date="2015-07" db="EMBL/GenBank/DDBJ databases">
        <authorList>
            <person name="Ju K.-S."/>
            <person name="Doroghazi J.R."/>
            <person name="Metcalf W.W."/>
        </authorList>
    </citation>
    <scope>NUCLEOTIDE SEQUENCE [LARGE SCALE GENOMIC DNA]</scope>
    <source>
        <strain evidence="1 2">NRRL B-3589</strain>
    </source>
</reference>
<dbReference type="InterPro" id="IPR046938">
    <property type="entry name" value="DNA_clamp_sf"/>
</dbReference>
<organism evidence="1 2">
    <name type="scientific">Streptomyces varsoviensis</name>
    <dbReference type="NCBI Taxonomy" id="67373"/>
    <lineage>
        <taxon>Bacteria</taxon>
        <taxon>Bacillati</taxon>
        <taxon>Actinomycetota</taxon>
        <taxon>Actinomycetes</taxon>
        <taxon>Kitasatosporales</taxon>
        <taxon>Streptomycetaceae</taxon>
        <taxon>Streptomyces</taxon>
    </lineage>
</organism>
<evidence type="ECO:0000313" key="2">
    <source>
        <dbReference type="Proteomes" id="UP000037020"/>
    </source>
</evidence>
<gene>
    <name evidence="1" type="ORF">ADK38_32240</name>
</gene>
<evidence type="ECO:0000313" key="1">
    <source>
        <dbReference type="EMBL" id="KOG86228.1"/>
    </source>
</evidence>
<dbReference type="SUPFAM" id="SSF55979">
    <property type="entry name" value="DNA clamp"/>
    <property type="match status" value="1"/>
</dbReference>
<accession>A0ABR5IYI5</accession>
<keyword evidence="2" id="KW-1185">Reference proteome</keyword>
<feature type="non-terminal residue" evidence="1">
    <location>
        <position position="1"/>
    </location>
</feature>
<sequence>DRYRLAVRVLPGRSMAGGPGRALVDADLLADLGDWALRGTDVRIEVEVGGEEGVDGGRAVLCADDGPRRALTGGRGTFPSYRTMLDALAPVRTRVVTDRGALRAALGGWHGEGAVRLRARERELALGRGDSEPAVLPAVRTGPPQDLAFDPAVLLPALEASVGPDVLLEIASAAEPVVVRSADQGSFTTLVMPVHGHPSNV</sequence>
<dbReference type="Gene3D" id="3.10.150.10">
    <property type="entry name" value="DNA Polymerase III, subunit A, domain 2"/>
    <property type="match status" value="1"/>
</dbReference>
<name>A0ABR5IYI5_9ACTN</name>
<dbReference type="Proteomes" id="UP000037020">
    <property type="component" value="Unassembled WGS sequence"/>
</dbReference>
<protein>
    <submittedName>
        <fullName evidence="1">Uncharacterized protein</fullName>
    </submittedName>
</protein>